<dbReference type="Pfam" id="PF12821">
    <property type="entry name" value="ThrE_2"/>
    <property type="match status" value="1"/>
</dbReference>
<feature type="transmembrane region" description="Helical" evidence="8">
    <location>
        <begin position="120"/>
        <end position="141"/>
    </location>
</feature>
<name>A0ABM9URQ8_SARVE</name>
<comment type="similarity">
    <text evidence="7">Belongs to the ThrE exporter (TC 2.A.79) family.</text>
</comment>
<feature type="domain" description="Threonine/Serine exporter ThrE" evidence="9">
    <location>
        <begin position="9"/>
        <end position="136"/>
    </location>
</feature>
<dbReference type="RefSeq" id="WP_055259227.1">
    <property type="nucleotide sequence ID" value="NZ_CABIXL010000005.1"/>
</dbReference>
<organism evidence="10 11">
    <name type="scientific">Sarcina ventriculi</name>
    <name type="common">Clostridium ventriculi</name>
    <dbReference type="NCBI Taxonomy" id="1267"/>
    <lineage>
        <taxon>Bacteria</taxon>
        <taxon>Bacillati</taxon>
        <taxon>Bacillota</taxon>
        <taxon>Clostridia</taxon>
        <taxon>Eubacteriales</taxon>
        <taxon>Clostridiaceae</taxon>
        <taxon>Sarcina</taxon>
    </lineage>
</organism>
<evidence type="ECO:0000256" key="8">
    <source>
        <dbReference type="SAM" id="Phobius"/>
    </source>
</evidence>
<evidence type="ECO:0000256" key="1">
    <source>
        <dbReference type="ARBA" id="ARBA00004651"/>
    </source>
</evidence>
<evidence type="ECO:0000256" key="3">
    <source>
        <dbReference type="ARBA" id="ARBA00022519"/>
    </source>
</evidence>
<keyword evidence="6 8" id="KW-0472">Membrane</keyword>
<feature type="transmembrane region" description="Helical" evidence="8">
    <location>
        <begin position="5"/>
        <end position="26"/>
    </location>
</feature>
<evidence type="ECO:0000256" key="2">
    <source>
        <dbReference type="ARBA" id="ARBA00022475"/>
    </source>
</evidence>
<keyword evidence="11" id="KW-1185">Reference proteome</keyword>
<evidence type="ECO:0000313" key="11">
    <source>
        <dbReference type="Proteomes" id="UP000095488"/>
    </source>
</evidence>
<dbReference type="PANTHER" id="PTHR34390:SF1">
    <property type="entry name" value="SUCCINATE TRANSPORTER SUBUNIT YJJB-RELATED"/>
    <property type="match status" value="1"/>
</dbReference>
<gene>
    <name evidence="10" type="ORF">ERS852473_01559</name>
</gene>
<evidence type="ECO:0000313" key="10">
    <source>
        <dbReference type="EMBL" id="CUN97784.1"/>
    </source>
</evidence>
<reference evidence="10 11" key="1">
    <citation type="submission" date="2015-09" db="EMBL/GenBank/DDBJ databases">
        <authorList>
            <consortium name="Pathogen Informatics"/>
        </authorList>
    </citation>
    <scope>NUCLEOTIDE SEQUENCE [LARGE SCALE GENOMIC DNA]</scope>
    <source>
        <strain evidence="10 11">2789STDY5834858</strain>
    </source>
</reference>
<dbReference type="InterPro" id="IPR024528">
    <property type="entry name" value="ThrE_2"/>
</dbReference>
<keyword evidence="2" id="KW-1003">Cell membrane</keyword>
<evidence type="ECO:0000259" key="9">
    <source>
        <dbReference type="Pfam" id="PF12821"/>
    </source>
</evidence>
<keyword evidence="4 8" id="KW-0812">Transmembrane</keyword>
<proteinExistence type="inferred from homology"/>
<feature type="transmembrane region" description="Helical" evidence="8">
    <location>
        <begin position="46"/>
        <end position="68"/>
    </location>
</feature>
<dbReference type="InterPro" id="IPR050539">
    <property type="entry name" value="ThrE_Dicarb/AminoAcid_Exp"/>
</dbReference>
<dbReference type="Proteomes" id="UP000095488">
    <property type="component" value="Unassembled WGS sequence"/>
</dbReference>
<dbReference type="PANTHER" id="PTHR34390">
    <property type="entry name" value="UPF0442 PROTEIN YJJB-RELATED"/>
    <property type="match status" value="1"/>
</dbReference>
<keyword evidence="3" id="KW-0997">Cell inner membrane</keyword>
<sequence>MIIRFILEVIASFLATMGFGILFNIKGKNLIFAGIGGGISWFMYEGGILLGFSVVASMFVSALVFSTYSEICARILKTPVTTIVICALIPLVPGGGMYYTMYEAIHGDAAATWAKASSTLLSAGSLALGVIFISSVTRLILRSRKNTSNNSTINLNDKLDEIIIATRNSAVIDNNDISIEKDQD</sequence>
<dbReference type="EMBL" id="CYZR01000005">
    <property type="protein sequence ID" value="CUN97784.1"/>
    <property type="molecule type" value="Genomic_DNA"/>
</dbReference>
<evidence type="ECO:0000256" key="7">
    <source>
        <dbReference type="ARBA" id="ARBA00034125"/>
    </source>
</evidence>
<evidence type="ECO:0000256" key="6">
    <source>
        <dbReference type="ARBA" id="ARBA00023136"/>
    </source>
</evidence>
<evidence type="ECO:0000256" key="5">
    <source>
        <dbReference type="ARBA" id="ARBA00022989"/>
    </source>
</evidence>
<keyword evidence="5 8" id="KW-1133">Transmembrane helix</keyword>
<protein>
    <submittedName>
        <fullName evidence="10">Uncharacterized conserved protein</fullName>
    </submittedName>
</protein>
<feature type="transmembrane region" description="Helical" evidence="8">
    <location>
        <begin position="80"/>
        <end position="100"/>
    </location>
</feature>
<evidence type="ECO:0000256" key="4">
    <source>
        <dbReference type="ARBA" id="ARBA00022692"/>
    </source>
</evidence>
<comment type="subcellular location">
    <subcellularLocation>
        <location evidence="1">Cell membrane</location>
        <topology evidence="1">Multi-pass membrane protein</topology>
    </subcellularLocation>
</comment>
<comment type="caution">
    <text evidence="10">The sequence shown here is derived from an EMBL/GenBank/DDBJ whole genome shotgun (WGS) entry which is preliminary data.</text>
</comment>
<accession>A0ABM9URQ8</accession>